<reference evidence="3" key="1">
    <citation type="submission" date="2018-05" db="EMBL/GenBank/DDBJ databases">
        <title>Leptospira yasudae sp. nov. and Leptospira stimsonii sp. nov., two pathogenic species of the genus Leptospira isolated from environmental sources.</title>
        <authorList>
            <person name="Casanovas-Massana A."/>
            <person name="Hamond C."/>
            <person name="Santos L.A."/>
            <person name="Hacker K.P."/>
            <person name="Balassiano I."/>
            <person name="Medeiros M.A."/>
            <person name="Reis M.G."/>
            <person name="Ko A.I."/>
            <person name="Wunder E.A."/>
        </authorList>
    </citation>
    <scope>NUCLEOTIDE SEQUENCE [LARGE SCALE GENOMIC DNA]</scope>
    <source>
        <strain evidence="3">B21</strain>
    </source>
</reference>
<organism evidence="2 3">
    <name type="scientific">Leptospira yasudae</name>
    <dbReference type="NCBI Taxonomy" id="2202201"/>
    <lineage>
        <taxon>Bacteria</taxon>
        <taxon>Pseudomonadati</taxon>
        <taxon>Spirochaetota</taxon>
        <taxon>Spirochaetia</taxon>
        <taxon>Leptospirales</taxon>
        <taxon>Leptospiraceae</taxon>
        <taxon>Leptospira</taxon>
    </lineage>
</organism>
<dbReference type="EMBL" id="QHCR01000023">
    <property type="protein sequence ID" value="RHX77402.1"/>
    <property type="molecule type" value="Genomic_DNA"/>
</dbReference>
<feature type="region of interest" description="Disordered" evidence="1">
    <location>
        <begin position="1"/>
        <end position="28"/>
    </location>
</feature>
<comment type="caution">
    <text evidence="2">The sequence shown here is derived from an EMBL/GenBank/DDBJ whole genome shotgun (WGS) entry which is preliminary data.</text>
</comment>
<proteinExistence type="predicted"/>
<evidence type="ECO:0008006" key="4">
    <source>
        <dbReference type="Google" id="ProtNLM"/>
    </source>
</evidence>
<dbReference type="InterPro" id="IPR011458">
    <property type="entry name" value="DUF1564"/>
</dbReference>
<evidence type="ECO:0000313" key="3">
    <source>
        <dbReference type="Proteomes" id="UP000285569"/>
    </source>
</evidence>
<evidence type="ECO:0000313" key="2">
    <source>
        <dbReference type="EMBL" id="RHX77402.1"/>
    </source>
</evidence>
<evidence type="ECO:0000256" key="1">
    <source>
        <dbReference type="SAM" id="MobiDB-lite"/>
    </source>
</evidence>
<feature type="non-terminal residue" evidence="2">
    <location>
        <position position="167"/>
    </location>
</feature>
<protein>
    <recommendedName>
        <fullName evidence="4">DUF1564 domain-containing protein</fullName>
    </recommendedName>
</protein>
<dbReference type="Pfam" id="PF07600">
    <property type="entry name" value="DUF1564"/>
    <property type="match status" value="1"/>
</dbReference>
<dbReference type="Proteomes" id="UP000285569">
    <property type="component" value="Unassembled WGS sequence"/>
</dbReference>
<dbReference type="RefSeq" id="WP_118958044.1">
    <property type="nucleotide sequence ID" value="NZ_QHCR01000023.1"/>
</dbReference>
<name>A0ABX9LX20_9LEPT</name>
<sequence length="167" mass="19698">MNKNKPQQGVRHLRLLKPNRSGREQTKRKIDFALDSRQNMKKLGSPSDLNIPKELVPYVSKRIQDAGGSLRLLLNQCVYKRPLIVPVQKQNVRDRVGYQKQRLELIRFPFRPFEEDWNELKRLASLYNVSMCRMFVRLLESEFFLPNPNRLRLPGFVREKIPSPAIT</sequence>
<accession>A0ABX9LX20</accession>
<keyword evidence="3" id="KW-1185">Reference proteome</keyword>
<gene>
    <name evidence="2" type="ORF">DLM77_21295</name>
</gene>
<reference evidence="2 3" key="2">
    <citation type="journal article" date="2020" name="Int. J. Syst. Evol. Microbiol.">
        <title>Leptospira yasudae sp. nov. and Leptospira stimsonii sp. nov., two new species of the pathogenic group isolated from environmental sources.</title>
        <authorList>
            <person name="Casanovas-Massana A."/>
            <person name="Hamond C."/>
            <person name="Santos L.A."/>
            <person name="de Oliveira D."/>
            <person name="Hacker K.P."/>
            <person name="Balassiano I."/>
            <person name="Costa F."/>
            <person name="Medeiros M.A."/>
            <person name="Reis M.G."/>
            <person name="Ko A.I."/>
            <person name="Wunder E.A."/>
        </authorList>
    </citation>
    <scope>NUCLEOTIDE SEQUENCE [LARGE SCALE GENOMIC DNA]</scope>
    <source>
        <strain evidence="2 3">B21</strain>
    </source>
</reference>